<keyword evidence="5" id="KW-1185">Reference proteome</keyword>
<dbReference type="SUPFAM" id="SSF55729">
    <property type="entry name" value="Acyl-CoA N-acyltransferases (Nat)"/>
    <property type="match status" value="1"/>
</dbReference>
<dbReference type="InterPro" id="IPR000182">
    <property type="entry name" value="GNAT_dom"/>
</dbReference>
<dbReference type="GO" id="GO:0016747">
    <property type="term" value="F:acyltransferase activity, transferring groups other than amino-acyl groups"/>
    <property type="evidence" value="ECO:0007669"/>
    <property type="project" value="InterPro"/>
</dbReference>
<dbReference type="OrthoDB" id="572496at2"/>
<dbReference type="InterPro" id="IPR016181">
    <property type="entry name" value="Acyl_CoA_acyltransferase"/>
</dbReference>
<keyword evidence="4" id="KW-0689">Ribosomal protein</keyword>
<dbReference type="RefSeq" id="WP_141379753.1">
    <property type="nucleotide sequence ID" value="NZ_BJNA01000009.1"/>
</dbReference>
<evidence type="ECO:0000313" key="5">
    <source>
        <dbReference type="Proteomes" id="UP000319804"/>
    </source>
</evidence>
<dbReference type="CDD" id="cd04301">
    <property type="entry name" value="NAT_SF"/>
    <property type="match status" value="1"/>
</dbReference>
<dbReference type="GO" id="GO:0005840">
    <property type="term" value="C:ribosome"/>
    <property type="evidence" value="ECO:0007669"/>
    <property type="project" value="UniProtKB-KW"/>
</dbReference>
<proteinExistence type="predicted"/>
<dbReference type="Pfam" id="PF13508">
    <property type="entry name" value="Acetyltransf_7"/>
    <property type="match status" value="1"/>
</dbReference>
<organism evidence="4 5">
    <name type="scientific">Microbacterium lacticum</name>
    <dbReference type="NCBI Taxonomy" id="33885"/>
    <lineage>
        <taxon>Bacteria</taxon>
        <taxon>Bacillati</taxon>
        <taxon>Actinomycetota</taxon>
        <taxon>Actinomycetes</taxon>
        <taxon>Micrococcales</taxon>
        <taxon>Microbacteriaceae</taxon>
        <taxon>Microbacterium</taxon>
    </lineage>
</organism>
<evidence type="ECO:0000256" key="1">
    <source>
        <dbReference type="ARBA" id="ARBA00022679"/>
    </source>
</evidence>
<evidence type="ECO:0000313" key="4">
    <source>
        <dbReference type="EMBL" id="TQN00604.1"/>
    </source>
</evidence>
<dbReference type="EMBL" id="VFPS01000001">
    <property type="protein sequence ID" value="TQN00604.1"/>
    <property type="molecule type" value="Genomic_DNA"/>
</dbReference>
<evidence type="ECO:0000256" key="2">
    <source>
        <dbReference type="ARBA" id="ARBA00023315"/>
    </source>
</evidence>
<dbReference type="AlphaFoldDB" id="A0A4Y3UM00"/>
<keyword evidence="2" id="KW-0012">Acyltransferase</keyword>
<dbReference type="InterPro" id="IPR050832">
    <property type="entry name" value="Bact_Acetyltransf"/>
</dbReference>
<evidence type="ECO:0000259" key="3">
    <source>
        <dbReference type="PROSITE" id="PS51186"/>
    </source>
</evidence>
<dbReference type="PANTHER" id="PTHR43877">
    <property type="entry name" value="AMINOALKYLPHOSPHONATE N-ACETYLTRANSFERASE-RELATED-RELATED"/>
    <property type="match status" value="1"/>
</dbReference>
<reference evidence="4 5" key="1">
    <citation type="submission" date="2019-06" db="EMBL/GenBank/DDBJ databases">
        <title>Sequencing the genomes of 1000 actinobacteria strains.</title>
        <authorList>
            <person name="Klenk H.-P."/>
        </authorList>
    </citation>
    <scope>NUCLEOTIDE SEQUENCE [LARGE SCALE GENOMIC DNA]</scope>
    <source>
        <strain evidence="4 5">DSM 20427</strain>
    </source>
</reference>
<comment type="caution">
    <text evidence="4">The sequence shown here is derived from an EMBL/GenBank/DDBJ whole genome shotgun (WGS) entry which is preliminary data.</text>
</comment>
<gene>
    <name evidence="4" type="ORF">FHX68_0711</name>
</gene>
<name>A0A4Y3UM00_9MICO</name>
<keyword evidence="4" id="KW-0687">Ribonucleoprotein</keyword>
<keyword evidence="1" id="KW-0808">Transferase</keyword>
<sequence>MVITIRPARPDDAPGVRYVGTVSWPATYGSDKGAAYVMSGLDQFWNAEAIGSAIQAGNIYVAESEQGIVGMVHVEELGADMVMWKLYVLPDHQLHGIGRLLVGAAKSHAGAHGKELVTEYDPSNERVRGFYLREGFEATASLWPGSDARWLRWTGVADQ</sequence>
<feature type="domain" description="N-acetyltransferase" evidence="3">
    <location>
        <begin position="3"/>
        <end position="156"/>
    </location>
</feature>
<dbReference type="Proteomes" id="UP000319804">
    <property type="component" value="Unassembled WGS sequence"/>
</dbReference>
<protein>
    <submittedName>
        <fullName evidence="4">Ribosomal protein S18 acetylase RimI-like enzyme</fullName>
    </submittedName>
</protein>
<dbReference type="Gene3D" id="3.40.630.30">
    <property type="match status" value="1"/>
</dbReference>
<accession>A0A4Y3UM00</accession>
<dbReference type="PROSITE" id="PS51186">
    <property type="entry name" value="GNAT"/>
    <property type="match status" value="1"/>
</dbReference>